<evidence type="ECO:0000256" key="1">
    <source>
        <dbReference type="ARBA" id="ARBA00022723"/>
    </source>
</evidence>
<feature type="region of interest" description="Disordered" evidence="5">
    <location>
        <begin position="335"/>
        <end position="365"/>
    </location>
</feature>
<dbReference type="InterPro" id="IPR017907">
    <property type="entry name" value="Znf_RING_CS"/>
</dbReference>
<keyword evidence="3" id="KW-0862">Zinc</keyword>
<dbReference type="SMART" id="SM00336">
    <property type="entry name" value="BBOX"/>
    <property type="match status" value="1"/>
</dbReference>
<dbReference type="GO" id="GO:0008270">
    <property type="term" value="F:zinc ion binding"/>
    <property type="evidence" value="ECO:0007669"/>
    <property type="project" value="UniProtKB-KW"/>
</dbReference>
<dbReference type="Pfam" id="PF00097">
    <property type="entry name" value="zf-C3HC4"/>
    <property type="match status" value="1"/>
</dbReference>
<dbReference type="AlphaFoldDB" id="A0A9Q1BXI9"/>
<organism evidence="8 9">
    <name type="scientific">Holothuria leucospilota</name>
    <name type="common">Black long sea cucumber</name>
    <name type="synonym">Mertensiothuria leucospilota</name>
    <dbReference type="NCBI Taxonomy" id="206669"/>
    <lineage>
        <taxon>Eukaryota</taxon>
        <taxon>Metazoa</taxon>
        <taxon>Echinodermata</taxon>
        <taxon>Eleutherozoa</taxon>
        <taxon>Echinozoa</taxon>
        <taxon>Holothuroidea</taxon>
        <taxon>Aspidochirotacea</taxon>
        <taxon>Aspidochirotida</taxon>
        <taxon>Holothuriidae</taxon>
        <taxon>Holothuria</taxon>
    </lineage>
</organism>
<dbReference type="InterPro" id="IPR047153">
    <property type="entry name" value="TRIM45/56/19-like"/>
</dbReference>
<sequence length="662" mass="73593">MATGSDMDDQFSCPVHLDILVNPVVLQACQHWICKGCLQKYVSSKNGIDLECPECREPFDLPPGGVEAFRVNHRMRDICQTLLARQNSQSPEVTCGKHQGEPLSRFCCQCLEAVCEECGDEDHSGHRIRNIGSAWRFAAPAIEQIFEKSKIAARQIDESLEHSITRRVEIDKMKEAASNDVNDLRDKLCNHVTAQANGLIQEIERRFGEQDEKEERYFQNVSASLKKLQNINKYKEHLQKMLSSNSHVVTEADVEALTSLKAGEHLNNATNPTPRFSSYLFEPNPLMAKMLSESIGDVLTDKELKQREATKATANNDVLSRNPVASPLHFQPTSSKLFVTPSRPSSQLSVTPSRPPSGFLATPSIQPPLLSSVSFLGDDRDPPPTDEMIRVRSRIMLPHPIVNPVDVEPYLEDRFIISDKTGSVTLISSSAGSNEGRKVISLKPSTNSEILVQSGVVVTRDKRLFTCNGTQTCVEQYDLDSIACVRRIGDESRFTSPRCLTHGVTNRMLYVSDIKGGVKVFDSYNGQHVDEVGGGLLLTPSGLTTDNNSRLFVADELQGQVYIFDIRMNRAQQPLQKLSTEINGTLLHCHDVAVSGIGNIYVTVTRHLMSRAPVSLLLEYDGRGRCKRKGGWELRQPRGLRVAGRSATVVDETENCITTYML</sequence>
<reference evidence="8" key="1">
    <citation type="submission" date="2021-10" db="EMBL/GenBank/DDBJ databases">
        <title>Tropical sea cucumber genome reveals ecological adaptation and Cuvierian tubules defense mechanism.</title>
        <authorList>
            <person name="Chen T."/>
        </authorList>
    </citation>
    <scope>NUCLEOTIDE SEQUENCE</scope>
    <source>
        <strain evidence="8">Nanhai2018</strain>
        <tissue evidence="8">Muscle</tissue>
    </source>
</reference>
<dbReference type="InterPro" id="IPR018957">
    <property type="entry name" value="Znf_C3HC4_RING-type"/>
</dbReference>
<dbReference type="InterPro" id="IPR013083">
    <property type="entry name" value="Znf_RING/FYVE/PHD"/>
</dbReference>
<keyword evidence="1" id="KW-0479">Metal-binding</keyword>
<dbReference type="PROSITE" id="PS50089">
    <property type="entry name" value="ZF_RING_2"/>
    <property type="match status" value="1"/>
</dbReference>
<dbReference type="PROSITE" id="PS00518">
    <property type="entry name" value="ZF_RING_1"/>
    <property type="match status" value="1"/>
</dbReference>
<comment type="caution">
    <text evidence="8">The sequence shown here is derived from an EMBL/GenBank/DDBJ whole genome shotgun (WGS) entry which is preliminary data.</text>
</comment>
<dbReference type="InterPro" id="IPR011042">
    <property type="entry name" value="6-blade_b-propeller_TolB-like"/>
</dbReference>
<dbReference type="PANTHER" id="PTHR25462">
    <property type="entry name" value="BONUS, ISOFORM C-RELATED"/>
    <property type="match status" value="1"/>
</dbReference>
<evidence type="ECO:0000259" key="7">
    <source>
        <dbReference type="PROSITE" id="PS50119"/>
    </source>
</evidence>
<evidence type="ECO:0000256" key="3">
    <source>
        <dbReference type="ARBA" id="ARBA00022833"/>
    </source>
</evidence>
<keyword evidence="2 4" id="KW-0863">Zinc-finger</keyword>
<dbReference type="InterPro" id="IPR000315">
    <property type="entry name" value="Znf_B-box"/>
</dbReference>
<evidence type="ECO:0000259" key="6">
    <source>
        <dbReference type="PROSITE" id="PS50089"/>
    </source>
</evidence>
<dbReference type="SMART" id="SM00184">
    <property type="entry name" value="RING"/>
    <property type="match status" value="1"/>
</dbReference>
<dbReference type="SUPFAM" id="SSF101898">
    <property type="entry name" value="NHL repeat"/>
    <property type="match status" value="1"/>
</dbReference>
<dbReference type="EMBL" id="JAIZAY010000010">
    <property type="protein sequence ID" value="KAJ8034706.1"/>
    <property type="molecule type" value="Genomic_DNA"/>
</dbReference>
<proteinExistence type="predicted"/>
<name>A0A9Q1BXI9_HOLLE</name>
<protein>
    <submittedName>
        <fullName evidence="8">Tripartite motif-containing protein 2</fullName>
    </submittedName>
</protein>
<dbReference type="PROSITE" id="PS50119">
    <property type="entry name" value="ZF_BBOX"/>
    <property type="match status" value="1"/>
</dbReference>
<evidence type="ECO:0000313" key="9">
    <source>
        <dbReference type="Proteomes" id="UP001152320"/>
    </source>
</evidence>
<dbReference type="Gene3D" id="2.120.10.30">
    <property type="entry name" value="TolB, C-terminal domain"/>
    <property type="match status" value="1"/>
</dbReference>
<dbReference type="InterPro" id="IPR001841">
    <property type="entry name" value="Znf_RING"/>
</dbReference>
<evidence type="ECO:0000256" key="5">
    <source>
        <dbReference type="SAM" id="MobiDB-lite"/>
    </source>
</evidence>
<feature type="compositionally biased region" description="Polar residues" evidence="5">
    <location>
        <begin position="335"/>
        <end position="352"/>
    </location>
</feature>
<dbReference type="Proteomes" id="UP001152320">
    <property type="component" value="Chromosome 10"/>
</dbReference>
<dbReference type="SUPFAM" id="SSF57850">
    <property type="entry name" value="RING/U-box"/>
    <property type="match status" value="1"/>
</dbReference>
<evidence type="ECO:0000256" key="4">
    <source>
        <dbReference type="PROSITE-ProRule" id="PRU00024"/>
    </source>
</evidence>
<dbReference type="OrthoDB" id="6105938at2759"/>
<evidence type="ECO:0000256" key="2">
    <source>
        <dbReference type="ARBA" id="ARBA00022771"/>
    </source>
</evidence>
<evidence type="ECO:0000313" key="8">
    <source>
        <dbReference type="EMBL" id="KAJ8034706.1"/>
    </source>
</evidence>
<gene>
    <name evidence="8" type="ORF">HOLleu_21660</name>
</gene>
<feature type="domain" description="RING-type" evidence="6">
    <location>
        <begin position="13"/>
        <end position="56"/>
    </location>
</feature>
<dbReference type="Pfam" id="PF00643">
    <property type="entry name" value="zf-B_box"/>
    <property type="match status" value="1"/>
</dbReference>
<dbReference type="Gene3D" id="3.30.40.10">
    <property type="entry name" value="Zinc/RING finger domain, C3HC4 (zinc finger)"/>
    <property type="match status" value="1"/>
</dbReference>
<feature type="domain" description="B box-type" evidence="7">
    <location>
        <begin position="90"/>
        <end position="131"/>
    </location>
</feature>
<dbReference type="PANTHER" id="PTHR25462:SF296">
    <property type="entry name" value="MEIOTIC P26, ISOFORM F"/>
    <property type="match status" value="1"/>
</dbReference>
<dbReference type="Gene3D" id="3.30.160.60">
    <property type="entry name" value="Classic Zinc Finger"/>
    <property type="match status" value="1"/>
</dbReference>
<dbReference type="SUPFAM" id="SSF57845">
    <property type="entry name" value="B-box zinc-binding domain"/>
    <property type="match status" value="1"/>
</dbReference>
<keyword evidence="9" id="KW-1185">Reference proteome</keyword>
<accession>A0A9Q1BXI9</accession>